<protein>
    <submittedName>
        <fullName evidence="1">Uncharacterized protein</fullName>
    </submittedName>
</protein>
<reference evidence="1" key="1">
    <citation type="journal article" date="2020" name="New Phytol.">
        <title>Comparative genomics reveals dynamic genome evolution in host specialist ectomycorrhizal fungi.</title>
        <authorList>
            <person name="Lofgren L.A."/>
            <person name="Nguyen N.H."/>
            <person name="Vilgalys R."/>
            <person name="Ruytinx J."/>
            <person name="Liao H.L."/>
            <person name="Branco S."/>
            <person name="Kuo A."/>
            <person name="LaButti K."/>
            <person name="Lipzen A."/>
            <person name="Andreopoulos W."/>
            <person name="Pangilinan J."/>
            <person name="Riley R."/>
            <person name="Hundley H."/>
            <person name="Na H."/>
            <person name="Barry K."/>
            <person name="Grigoriev I.V."/>
            <person name="Stajich J.E."/>
            <person name="Kennedy P.G."/>
        </authorList>
    </citation>
    <scope>NUCLEOTIDE SEQUENCE</scope>
    <source>
        <strain evidence="1">S12</strain>
    </source>
</reference>
<comment type="caution">
    <text evidence="1">The sequence shown here is derived from an EMBL/GenBank/DDBJ whole genome shotgun (WGS) entry which is preliminary data.</text>
</comment>
<sequence>MVAEVNQHPVVLSLEDMTGHRSSADKLLEVSVKALERMEIGDGHNIIAATTDNPTVMQSFRRKFQAKFYWVIVSSSSMLWNC</sequence>
<gene>
    <name evidence="1" type="ORF">HD556DRAFT_1321029</name>
</gene>
<name>A0A9P7J789_9AGAM</name>
<proteinExistence type="predicted"/>
<dbReference type="AlphaFoldDB" id="A0A9P7J789"/>
<organism evidence="1 2">
    <name type="scientific">Suillus plorans</name>
    <dbReference type="NCBI Taxonomy" id="116603"/>
    <lineage>
        <taxon>Eukaryota</taxon>
        <taxon>Fungi</taxon>
        <taxon>Dikarya</taxon>
        <taxon>Basidiomycota</taxon>
        <taxon>Agaricomycotina</taxon>
        <taxon>Agaricomycetes</taxon>
        <taxon>Agaricomycetidae</taxon>
        <taxon>Boletales</taxon>
        <taxon>Suillineae</taxon>
        <taxon>Suillaceae</taxon>
        <taxon>Suillus</taxon>
    </lineage>
</organism>
<dbReference type="EMBL" id="JABBWE010000002">
    <property type="protein sequence ID" value="KAG1806301.1"/>
    <property type="molecule type" value="Genomic_DNA"/>
</dbReference>
<accession>A0A9P7J789</accession>
<dbReference type="Proteomes" id="UP000719766">
    <property type="component" value="Unassembled WGS sequence"/>
</dbReference>
<evidence type="ECO:0000313" key="2">
    <source>
        <dbReference type="Proteomes" id="UP000719766"/>
    </source>
</evidence>
<evidence type="ECO:0000313" key="1">
    <source>
        <dbReference type="EMBL" id="KAG1806301.1"/>
    </source>
</evidence>
<dbReference type="RefSeq" id="XP_041166772.1">
    <property type="nucleotide sequence ID" value="XM_041301330.1"/>
</dbReference>
<keyword evidence="2" id="KW-1185">Reference proteome</keyword>
<dbReference type="GeneID" id="64595094"/>
<dbReference type="OrthoDB" id="3226942at2759"/>